<dbReference type="eggNOG" id="COG2220">
    <property type="taxonomic scope" value="Bacteria"/>
</dbReference>
<feature type="domain" description="Metallo-beta-lactamase" evidence="1">
    <location>
        <begin position="118"/>
        <end position="311"/>
    </location>
</feature>
<sequence>MKKRYKYPLFFLMGLGAVVATFGAIAYRNFGDLPDPARFSHLPYYQNGVFTSGVELFYKPDKITGKRGLFYGAPFSPNRPKNPLPMEKLSTQHFRQPENFAYYWLGHASAIVELDGKRLLIDPVFGNAAPVPFVMPRFQAAPIARKDLPKIDLVVITHDHYDHLEADSMRDFAKRDMRFLVPLGVGARLQSWGVAADKITEIGWGESAQFDSIKFTAERTIHYSARTGRDRSKTLWAAYAIEGKNKKIFVAGDGGYGKQFAEYGKKYGGFDYALIEIDGGNLGWERTHMFPEQSVQAAQDLNAKILLPVHWGVFDLALNPWKQSISRADIAARQKGIPMHVPKMGERYTGEHYQRENWWENIE</sequence>
<dbReference type="EMBL" id="ADCY02000011">
    <property type="protein sequence ID" value="EFG31459.2"/>
    <property type="molecule type" value="Genomic_DNA"/>
</dbReference>
<dbReference type="Gene3D" id="3.60.15.10">
    <property type="entry name" value="Ribonuclease Z/Hydroxyacylglutathione hydrolase-like"/>
    <property type="match status" value="1"/>
</dbReference>
<dbReference type="Pfam" id="PF12706">
    <property type="entry name" value="Lactamase_B_2"/>
    <property type="match status" value="1"/>
</dbReference>
<dbReference type="GO" id="GO:0005737">
    <property type="term" value="C:cytoplasm"/>
    <property type="evidence" value="ECO:0007669"/>
    <property type="project" value="TreeGrafter"/>
</dbReference>
<reference evidence="2 3" key="1">
    <citation type="submission" date="2010-03" db="EMBL/GenBank/DDBJ databases">
        <authorList>
            <consortium name="The Broad Institute Genome Sequencing Platform"/>
            <person name="Ward D."/>
            <person name="Earl A."/>
            <person name="Feldgarden M."/>
            <person name="Gevers D."/>
            <person name="Young S."/>
            <person name="Zeng Q."/>
            <person name="Koehrsen M."/>
            <person name="Alvarado L."/>
            <person name="Berlin A.M."/>
            <person name="Borenstein D."/>
            <person name="Chapman S.B."/>
            <person name="Chen Z."/>
            <person name="Engels R."/>
            <person name="Freedman E."/>
            <person name="Gellesch M."/>
            <person name="Goldberg J."/>
            <person name="Griggs A."/>
            <person name="Gujja S."/>
            <person name="Heilman E.R."/>
            <person name="Heiman D.I."/>
            <person name="Hepburn T.A."/>
            <person name="Howarth C."/>
            <person name="Jen D."/>
            <person name="Larson L."/>
            <person name="Mehta T."/>
            <person name="Park D."/>
            <person name="Pearson M."/>
            <person name="Richards J."/>
            <person name="Roberts A."/>
            <person name="Saif S."/>
            <person name="Shea T.D."/>
            <person name="Shenoy N."/>
            <person name="Sisk P."/>
            <person name="Stolte C."/>
            <person name="Sykes S.N."/>
            <person name="Walk T."/>
            <person name="White J."/>
            <person name="Yandava C."/>
            <person name="Izard J."/>
            <person name="Baranova O.V."/>
            <person name="Blanton J.M."/>
            <person name="Tanner A.C."/>
            <person name="Dewhirst F."/>
            <person name="Haas B."/>
            <person name="Nusbaum C."/>
            <person name="Birren B."/>
        </authorList>
    </citation>
    <scope>NUCLEOTIDE SEQUENCE [LARGE SCALE GENOMIC DNA]</scope>
    <source>
        <strain evidence="2 3">ATCC 29453</strain>
    </source>
</reference>
<dbReference type="SUPFAM" id="SSF56281">
    <property type="entry name" value="Metallo-hydrolase/oxidoreductase"/>
    <property type="match status" value="1"/>
</dbReference>
<dbReference type="HOGENOM" id="CLU_020884_0_2_4"/>
<dbReference type="InterPro" id="IPR036866">
    <property type="entry name" value="RibonucZ/Hydroxyglut_hydro"/>
</dbReference>
<evidence type="ECO:0000313" key="3">
    <source>
        <dbReference type="Proteomes" id="UP000017813"/>
    </source>
</evidence>
<dbReference type="Proteomes" id="UP000017813">
    <property type="component" value="Unassembled WGS sequence"/>
</dbReference>
<reference evidence="2 3" key="2">
    <citation type="submission" date="2011-10" db="EMBL/GenBank/DDBJ databases">
        <title>The Genome Sequence of Simonsiella muelleri ATCC 29453.</title>
        <authorList>
            <consortium name="The Broad Institute Genome Sequencing Platform"/>
            <consortium name="The Broad Institute Genome Sequencing Center for Infectious Disease"/>
            <person name="Earl A."/>
            <person name="Ward D."/>
            <person name="Feldgarden M."/>
            <person name="Gevers D."/>
            <person name="Izard J."/>
            <person name="Baranova O.V."/>
            <person name="Blanton J.M."/>
            <person name="Tanner A.C."/>
            <person name="Dewhirst F."/>
            <person name="Young S.K."/>
            <person name="Zeng Q."/>
            <person name="Gargeya S."/>
            <person name="Fitzgerald M."/>
            <person name="Haas B."/>
            <person name="Abouelleil A."/>
            <person name="Alvarado L."/>
            <person name="Arachchi H.M."/>
            <person name="Berlin A."/>
            <person name="Brown A."/>
            <person name="Chapman S.B."/>
            <person name="Chen Z."/>
            <person name="Dunbar C."/>
            <person name="Freedman E."/>
            <person name="Gearin G."/>
            <person name="Goldberg J."/>
            <person name="Griggs A."/>
            <person name="Gujja S."/>
            <person name="Heiman D."/>
            <person name="Howarth C."/>
            <person name="Larson L."/>
            <person name="Lui A."/>
            <person name="MacDonald P.J.P."/>
            <person name="Montmayeur A."/>
            <person name="Murphy C."/>
            <person name="Neiman D."/>
            <person name="Pearson M."/>
            <person name="Priest M."/>
            <person name="Roberts A."/>
            <person name="Saif S."/>
            <person name="Shea T."/>
            <person name="Shenoy N."/>
            <person name="Sisk P."/>
            <person name="Stolte C."/>
            <person name="Sykes S."/>
            <person name="Wortman J."/>
            <person name="Nusbaum C."/>
            <person name="Birren B."/>
        </authorList>
    </citation>
    <scope>NUCLEOTIDE SEQUENCE [LARGE SCALE GENOMIC DNA]</scope>
    <source>
        <strain evidence="2 3">ATCC 29453</strain>
    </source>
</reference>
<accession>V9H956</accession>
<dbReference type="KEGG" id="smur:BWP33_09630"/>
<dbReference type="RefSeq" id="WP_002641512.1">
    <property type="nucleotide sequence ID" value="NZ_CP019448.1"/>
</dbReference>
<proteinExistence type="predicted"/>
<evidence type="ECO:0000259" key="1">
    <source>
        <dbReference type="Pfam" id="PF12706"/>
    </source>
</evidence>
<dbReference type="PANTHER" id="PTHR15032">
    <property type="entry name" value="N-ACYL-PHOSPHATIDYLETHANOLAMINE-HYDROLYZING PHOSPHOLIPASE D"/>
    <property type="match status" value="1"/>
</dbReference>
<comment type="caution">
    <text evidence="2">The sequence shown here is derived from an EMBL/GenBank/DDBJ whole genome shotgun (WGS) entry which is preliminary data.</text>
</comment>
<name>V9H956_9NEIS</name>
<protein>
    <recommendedName>
        <fullName evidence="1">Metallo-beta-lactamase domain-containing protein</fullName>
    </recommendedName>
</protein>
<dbReference type="AlphaFoldDB" id="V9H956"/>
<dbReference type="OrthoDB" id="9805728at2"/>
<dbReference type="PANTHER" id="PTHR15032:SF4">
    <property type="entry name" value="N-ACYL-PHOSPHATIDYLETHANOLAMINE-HYDROLYZING PHOSPHOLIPASE D"/>
    <property type="match status" value="1"/>
</dbReference>
<dbReference type="InterPro" id="IPR001279">
    <property type="entry name" value="Metallo-B-lactamas"/>
</dbReference>
<evidence type="ECO:0000313" key="2">
    <source>
        <dbReference type="EMBL" id="EFG31459.2"/>
    </source>
</evidence>
<keyword evidence="3" id="KW-1185">Reference proteome</keyword>
<dbReference type="STRING" id="641147.HMPREF9021_00729"/>
<gene>
    <name evidence="2" type="ORF">HMPREF9021_00729</name>
</gene>
<organism evidence="2 3">
    <name type="scientific">Simonsiella muelleri ATCC 29453</name>
    <dbReference type="NCBI Taxonomy" id="641147"/>
    <lineage>
        <taxon>Bacteria</taxon>
        <taxon>Pseudomonadati</taxon>
        <taxon>Pseudomonadota</taxon>
        <taxon>Betaproteobacteria</taxon>
        <taxon>Neisseriales</taxon>
        <taxon>Neisseriaceae</taxon>
        <taxon>Simonsiella</taxon>
    </lineage>
</organism>